<sequence>MIEWWRLSTAHFLICILKLTSLFQMKSIVKECEKHLLEAGRIDVMKKLQFADQYKFATRK</sequence>
<dbReference type="AlphaFoldDB" id="A0AAN5D2R3"/>
<feature type="non-terminal residue" evidence="2">
    <location>
        <position position="60"/>
    </location>
</feature>
<dbReference type="Proteomes" id="UP001328107">
    <property type="component" value="Unassembled WGS sequence"/>
</dbReference>
<evidence type="ECO:0000256" key="1">
    <source>
        <dbReference type="SAM" id="SignalP"/>
    </source>
</evidence>
<keyword evidence="1" id="KW-0732">Signal</keyword>
<protein>
    <submittedName>
        <fullName evidence="2">Uncharacterized protein</fullName>
    </submittedName>
</protein>
<accession>A0AAN5D2R3</accession>
<evidence type="ECO:0000313" key="2">
    <source>
        <dbReference type="EMBL" id="GMR55279.1"/>
    </source>
</evidence>
<name>A0AAN5D2R3_9BILA</name>
<organism evidence="2 3">
    <name type="scientific">Pristionchus mayeri</name>
    <dbReference type="NCBI Taxonomy" id="1317129"/>
    <lineage>
        <taxon>Eukaryota</taxon>
        <taxon>Metazoa</taxon>
        <taxon>Ecdysozoa</taxon>
        <taxon>Nematoda</taxon>
        <taxon>Chromadorea</taxon>
        <taxon>Rhabditida</taxon>
        <taxon>Rhabditina</taxon>
        <taxon>Diplogasteromorpha</taxon>
        <taxon>Diplogasteroidea</taxon>
        <taxon>Neodiplogasteridae</taxon>
        <taxon>Pristionchus</taxon>
    </lineage>
</organism>
<feature type="signal peptide" evidence="1">
    <location>
        <begin position="1"/>
        <end position="22"/>
    </location>
</feature>
<dbReference type="EMBL" id="BTRK01000005">
    <property type="protein sequence ID" value="GMR55279.1"/>
    <property type="molecule type" value="Genomic_DNA"/>
</dbReference>
<comment type="caution">
    <text evidence="2">The sequence shown here is derived from an EMBL/GenBank/DDBJ whole genome shotgun (WGS) entry which is preliminary data.</text>
</comment>
<reference evidence="3" key="1">
    <citation type="submission" date="2022-10" db="EMBL/GenBank/DDBJ databases">
        <title>Genome assembly of Pristionchus species.</title>
        <authorList>
            <person name="Yoshida K."/>
            <person name="Sommer R.J."/>
        </authorList>
    </citation>
    <scope>NUCLEOTIDE SEQUENCE [LARGE SCALE GENOMIC DNA]</scope>
    <source>
        <strain evidence="3">RS5460</strain>
    </source>
</reference>
<feature type="chain" id="PRO_5042910830" evidence="1">
    <location>
        <begin position="23"/>
        <end position="60"/>
    </location>
</feature>
<keyword evidence="3" id="KW-1185">Reference proteome</keyword>
<evidence type="ECO:0000313" key="3">
    <source>
        <dbReference type="Proteomes" id="UP001328107"/>
    </source>
</evidence>
<gene>
    <name evidence="2" type="ORF">PMAYCL1PPCAC_25474</name>
</gene>
<proteinExistence type="predicted"/>